<dbReference type="RefSeq" id="WP_094549659.1">
    <property type="nucleotide sequence ID" value="NZ_MQWB01000001.1"/>
</dbReference>
<dbReference type="Proteomes" id="UP000216446">
    <property type="component" value="Unassembled WGS sequence"/>
</dbReference>
<protein>
    <submittedName>
        <fullName evidence="1">Uncharacterized protein</fullName>
    </submittedName>
</protein>
<name>A0A259U1I1_9BACT</name>
<comment type="caution">
    <text evidence="1">The sequence shown here is derived from an EMBL/GenBank/DDBJ whole genome shotgun (WGS) entry which is preliminary data.</text>
</comment>
<gene>
    <name evidence="1" type="ORF">BSZ36_13110</name>
</gene>
<sequence>MHRVPLSGSAARVTPRDWATSLLSGPAVEPPPPYAGAIHDEFAWHVVKYLADDAVLRSEHPVEPTDRLPGALFTFDFVIEVPVRDDAGDVTAMRRVAFEIGGARNLPEHQRQLRRDATVLASGAADAVYRLRGSDLLDHMEDVLFLVAQWDAELFSARGQINLKTLAGPEARSLAIRPEQPSALVPYPIGDADPARALWHVANGEAPHVLVRRLDARYPDVWESYAAPVKPLATEVPYRKAS</sequence>
<accession>A0A259U1I1</accession>
<evidence type="ECO:0000313" key="1">
    <source>
        <dbReference type="EMBL" id="OZC03842.1"/>
    </source>
</evidence>
<dbReference type="OrthoDB" id="1523288at2"/>
<dbReference type="InParanoid" id="A0A259U1I1"/>
<proteinExistence type="predicted"/>
<evidence type="ECO:0000313" key="2">
    <source>
        <dbReference type="Proteomes" id="UP000216446"/>
    </source>
</evidence>
<organism evidence="1 2">
    <name type="scientific">Rubricoccus marinus</name>
    <dbReference type="NCBI Taxonomy" id="716817"/>
    <lineage>
        <taxon>Bacteria</taxon>
        <taxon>Pseudomonadati</taxon>
        <taxon>Rhodothermota</taxon>
        <taxon>Rhodothermia</taxon>
        <taxon>Rhodothermales</taxon>
        <taxon>Rubricoccaceae</taxon>
        <taxon>Rubricoccus</taxon>
    </lineage>
</organism>
<keyword evidence="2" id="KW-1185">Reference proteome</keyword>
<dbReference type="AlphaFoldDB" id="A0A259U1I1"/>
<reference evidence="1 2" key="1">
    <citation type="submission" date="2016-11" db="EMBL/GenBank/DDBJ databases">
        <title>Study of marine rhodopsin-containing bacteria.</title>
        <authorList>
            <person name="Yoshizawa S."/>
            <person name="Kumagai Y."/>
            <person name="Kogure K."/>
        </authorList>
    </citation>
    <scope>NUCLEOTIDE SEQUENCE [LARGE SCALE GENOMIC DNA]</scope>
    <source>
        <strain evidence="1 2">SG-29</strain>
    </source>
</reference>
<dbReference type="EMBL" id="MQWB01000001">
    <property type="protein sequence ID" value="OZC03842.1"/>
    <property type="molecule type" value="Genomic_DNA"/>
</dbReference>